<evidence type="ECO:0000313" key="1">
    <source>
        <dbReference type="EMBL" id="BDD01426.1"/>
    </source>
</evidence>
<name>A0ABN6LDZ1_9BACT</name>
<organism evidence="1 2">
    <name type="scientific">Persicobacter psychrovividus</name>
    <dbReference type="NCBI Taxonomy" id="387638"/>
    <lineage>
        <taxon>Bacteria</taxon>
        <taxon>Pseudomonadati</taxon>
        <taxon>Bacteroidota</taxon>
        <taxon>Cytophagia</taxon>
        <taxon>Cytophagales</taxon>
        <taxon>Persicobacteraceae</taxon>
        <taxon>Persicobacter</taxon>
    </lineage>
</organism>
<geneLocation type="plasmid" evidence="1 2">
    <name>pPP2</name>
</geneLocation>
<dbReference type="EMBL" id="AP025294">
    <property type="protein sequence ID" value="BDD01426.1"/>
    <property type="molecule type" value="Genomic_DNA"/>
</dbReference>
<dbReference type="Proteomes" id="UP001354989">
    <property type="component" value="Plasmid pPP2"/>
</dbReference>
<protein>
    <submittedName>
        <fullName evidence="1">Uncharacterized protein</fullName>
    </submittedName>
</protein>
<keyword evidence="1" id="KW-0614">Plasmid</keyword>
<proteinExistence type="predicted"/>
<accession>A0ABN6LDZ1</accession>
<keyword evidence="2" id="KW-1185">Reference proteome</keyword>
<reference evidence="1 2" key="1">
    <citation type="submission" date="2021-12" db="EMBL/GenBank/DDBJ databases">
        <title>Genome sequencing of bacteria with rrn-lacking chromosome and rrn-plasmid.</title>
        <authorList>
            <person name="Anda M."/>
            <person name="Iwasaki W."/>
        </authorList>
    </citation>
    <scope>NUCLEOTIDE SEQUENCE [LARGE SCALE GENOMIC DNA]</scope>
    <source>
        <strain evidence="1 2">NBRC 101262</strain>
        <plasmid evidence="1 2">pPP2</plasmid>
    </source>
</reference>
<sequence length="63" mass="7591">MNLNLKYTDINKVLLPTMYKNNSRNISKFKGYSPLQLLFNLTRKCHATGYYFYTNRCKQFENE</sequence>
<gene>
    <name evidence="1" type="ORF">PEPS_37060</name>
</gene>
<evidence type="ECO:0000313" key="2">
    <source>
        <dbReference type="Proteomes" id="UP001354989"/>
    </source>
</evidence>